<name>A0A7W4VYZ2_9ACTN</name>
<keyword evidence="5 6" id="KW-0460">Magnesium</keyword>
<reference evidence="8 9" key="1">
    <citation type="submission" date="2020-08" db="EMBL/GenBank/DDBJ databases">
        <title>Sequencing the genomes of 1000 actinobacteria strains.</title>
        <authorList>
            <person name="Klenk H.-P."/>
        </authorList>
    </citation>
    <scope>NUCLEOTIDE SEQUENCE [LARGE SCALE GENOMIC DNA]</scope>
    <source>
        <strain evidence="8 9">DSM 105498</strain>
    </source>
</reference>
<gene>
    <name evidence="6" type="primary">vapC</name>
    <name evidence="8" type="ORF">FHU40_003720</name>
</gene>
<keyword evidence="6" id="KW-0800">Toxin</keyword>
<dbReference type="InterPro" id="IPR029060">
    <property type="entry name" value="PIN-like_dom_sf"/>
</dbReference>
<dbReference type="PANTHER" id="PTHR35901">
    <property type="entry name" value="RIBONUCLEASE VAPC3"/>
    <property type="match status" value="1"/>
</dbReference>
<evidence type="ECO:0000259" key="7">
    <source>
        <dbReference type="Pfam" id="PF01850"/>
    </source>
</evidence>
<dbReference type="Proteomes" id="UP000589626">
    <property type="component" value="Unassembled WGS sequence"/>
</dbReference>
<proteinExistence type="inferred from homology"/>
<dbReference type="HAMAP" id="MF_00265">
    <property type="entry name" value="VapC_Nob1"/>
    <property type="match status" value="1"/>
</dbReference>
<dbReference type="InterPro" id="IPR044153">
    <property type="entry name" value="PIN_Pae0151-like"/>
</dbReference>
<dbReference type="SUPFAM" id="SSF88723">
    <property type="entry name" value="PIN domain-like"/>
    <property type="match status" value="1"/>
</dbReference>
<feature type="binding site" evidence="6">
    <location>
        <position position="5"/>
    </location>
    <ligand>
        <name>Mg(2+)</name>
        <dbReference type="ChEBI" id="CHEBI:18420"/>
    </ligand>
</feature>
<protein>
    <recommendedName>
        <fullName evidence="6">Ribonuclease VapC</fullName>
        <shortName evidence="6">RNase VapC</shortName>
        <ecNumber evidence="6">3.1.-.-</ecNumber>
    </recommendedName>
    <alternativeName>
        <fullName evidence="6">Toxin VapC</fullName>
    </alternativeName>
</protein>
<dbReference type="GO" id="GO:0004540">
    <property type="term" value="F:RNA nuclease activity"/>
    <property type="evidence" value="ECO:0007669"/>
    <property type="project" value="InterPro"/>
</dbReference>
<organism evidence="8 9">
    <name type="scientific">Nocardioides soli</name>
    <dbReference type="NCBI Taxonomy" id="1036020"/>
    <lineage>
        <taxon>Bacteria</taxon>
        <taxon>Bacillati</taxon>
        <taxon>Actinomycetota</taxon>
        <taxon>Actinomycetes</taxon>
        <taxon>Propionibacteriales</taxon>
        <taxon>Nocardioidaceae</taxon>
        <taxon>Nocardioides</taxon>
    </lineage>
</organism>
<dbReference type="EMBL" id="JACHWR010000002">
    <property type="protein sequence ID" value="MBB3043902.1"/>
    <property type="molecule type" value="Genomic_DNA"/>
</dbReference>
<dbReference type="InterPro" id="IPR051619">
    <property type="entry name" value="TypeII_TA_RNase_PINc/VapC"/>
</dbReference>
<comment type="function">
    <text evidence="6">Toxic component of a toxin-antitoxin (TA) system. An RNase.</text>
</comment>
<dbReference type="GO" id="GO:0016787">
    <property type="term" value="F:hydrolase activity"/>
    <property type="evidence" value="ECO:0007669"/>
    <property type="project" value="UniProtKB-KW"/>
</dbReference>
<keyword evidence="3 6" id="KW-0479">Metal-binding</keyword>
<evidence type="ECO:0000256" key="2">
    <source>
        <dbReference type="ARBA" id="ARBA00022722"/>
    </source>
</evidence>
<dbReference type="RefSeq" id="WP_183593662.1">
    <property type="nucleotide sequence ID" value="NZ_JACHWR010000002.1"/>
</dbReference>
<keyword evidence="2 6" id="KW-0540">Nuclease</keyword>
<dbReference type="AlphaFoldDB" id="A0A7W4VYZ2"/>
<keyword evidence="1 6" id="KW-1277">Toxin-antitoxin system</keyword>
<comment type="cofactor">
    <cofactor evidence="6">
        <name>Mg(2+)</name>
        <dbReference type="ChEBI" id="CHEBI:18420"/>
    </cofactor>
</comment>
<dbReference type="PANTHER" id="PTHR35901:SF1">
    <property type="entry name" value="EXONUCLEASE VAPC9"/>
    <property type="match status" value="1"/>
</dbReference>
<evidence type="ECO:0000256" key="5">
    <source>
        <dbReference type="ARBA" id="ARBA00022842"/>
    </source>
</evidence>
<evidence type="ECO:0000256" key="3">
    <source>
        <dbReference type="ARBA" id="ARBA00022723"/>
    </source>
</evidence>
<accession>A0A7W4VYZ2</accession>
<feature type="binding site" evidence="6">
    <location>
        <position position="96"/>
    </location>
    <ligand>
        <name>Mg(2+)</name>
        <dbReference type="ChEBI" id="CHEBI:18420"/>
    </ligand>
</feature>
<dbReference type="InterPro" id="IPR002716">
    <property type="entry name" value="PIN_dom"/>
</dbReference>
<sequence length="133" mass="13964">MIVLDASAAIEWLLVRDLGAAVAARFSDPDVTVHAPSLIGVEVAAALRGLVLGGHAQPERASLALADLTAADITLHDPTPLLPRAWELRDNLTPYDAVYLALAEVLDARLVTTDARIATAPGLRAEIDVVTSP</sequence>
<dbReference type="GO" id="GO:0090729">
    <property type="term" value="F:toxin activity"/>
    <property type="evidence" value="ECO:0007669"/>
    <property type="project" value="UniProtKB-KW"/>
</dbReference>
<feature type="domain" description="PIN" evidence="7">
    <location>
        <begin position="2"/>
        <end position="120"/>
    </location>
</feature>
<evidence type="ECO:0000256" key="4">
    <source>
        <dbReference type="ARBA" id="ARBA00022801"/>
    </source>
</evidence>
<keyword evidence="4 6" id="KW-0378">Hydrolase</keyword>
<dbReference type="Pfam" id="PF01850">
    <property type="entry name" value="PIN"/>
    <property type="match status" value="1"/>
</dbReference>
<evidence type="ECO:0000313" key="8">
    <source>
        <dbReference type="EMBL" id="MBB3043902.1"/>
    </source>
</evidence>
<dbReference type="CDD" id="cd09873">
    <property type="entry name" value="PIN_Pae0151-like"/>
    <property type="match status" value="1"/>
</dbReference>
<dbReference type="Gene3D" id="3.40.50.1010">
    <property type="entry name" value="5'-nuclease"/>
    <property type="match status" value="1"/>
</dbReference>
<dbReference type="GO" id="GO:0000287">
    <property type="term" value="F:magnesium ion binding"/>
    <property type="evidence" value="ECO:0007669"/>
    <property type="project" value="UniProtKB-UniRule"/>
</dbReference>
<keyword evidence="9" id="KW-1185">Reference proteome</keyword>
<comment type="similarity">
    <text evidence="6">Belongs to the PINc/VapC protein family.</text>
</comment>
<evidence type="ECO:0000256" key="6">
    <source>
        <dbReference type="HAMAP-Rule" id="MF_00265"/>
    </source>
</evidence>
<dbReference type="EC" id="3.1.-.-" evidence="6"/>
<evidence type="ECO:0000313" key="9">
    <source>
        <dbReference type="Proteomes" id="UP000589626"/>
    </source>
</evidence>
<evidence type="ECO:0000256" key="1">
    <source>
        <dbReference type="ARBA" id="ARBA00022649"/>
    </source>
</evidence>
<dbReference type="InterPro" id="IPR022907">
    <property type="entry name" value="VapC_family"/>
</dbReference>
<comment type="caution">
    <text evidence="8">The sequence shown here is derived from an EMBL/GenBank/DDBJ whole genome shotgun (WGS) entry which is preliminary data.</text>
</comment>